<keyword evidence="3" id="KW-0268">Exocytosis</keyword>
<sequence>MAIMHARFEVSDVVGGDGSSSGGSSPASVSGPSDSDGSSCSSSSAADELFPDARELPSTSASVPVLAGVGFHPISPTSLSVLSDIDVHMQRMARLLPAFASPAAAPRAQALGRWLAGFDVGWVLEMDAGGGGGGGRLPRREVGRRVRVWAQALSTMDRVFRLRHREARNPANEAAAAQLAALGELASASAGAMLRLATAVAALGASPSALLAALDVYVPVSEAYPGLARMFSWSTAAADAALAALVDAARRCVRGLPASIRSHYPWRMPQGGEVHPCVGFWMGYFRCMLRNRVSLYLVLAGGDGGETATTPALAPGGEGGLVADLISRLEAVLEEKSGELAFPGLRQVFMLNNTHAIVRRAVRSDLAMFLPPGWARAREERMEGYVKSYLDASWAPVVSRLAAAATKPAAVSVLRRRRDPLAAFNSALENACSAQRCWKVPSPVLRRGLRRTVSEHVVPAYRRCLEAAETPAAARTVEELERQLSELFEG</sequence>
<dbReference type="AlphaFoldDB" id="A0A0E0A5X6"/>
<dbReference type="GO" id="GO:0000145">
    <property type="term" value="C:exocyst"/>
    <property type="evidence" value="ECO:0007669"/>
    <property type="project" value="InterPro"/>
</dbReference>
<evidence type="ECO:0000313" key="7">
    <source>
        <dbReference type="Proteomes" id="UP000026961"/>
    </source>
</evidence>
<dbReference type="GO" id="GO:0006887">
    <property type="term" value="P:exocytosis"/>
    <property type="evidence" value="ECO:0007669"/>
    <property type="project" value="UniProtKB-KW"/>
</dbReference>
<reference evidence="6" key="2">
    <citation type="submission" date="2018-05" db="EMBL/GenBank/DDBJ databases">
        <title>OgluRS3 (Oryza glumaepatula Reference Sequence Version 3).</title>
        <authorList>
            <person name="Zhang J."/>
            <person name="Kudrna D."/>
            <person name="Lee S."/>
            <person name="Talag J."/>
            <person name="Welchert J."/>
            <person name="Wing R.A."/>
        </authorList>
    </citation>
    <scope>NUCLEOTIDE SEQUENCE [LARGE SCALE GENOMIC DNA]</scope>
</reference>
<comment type="similarity">
    <text evidence="1 3">Belongs to the EXO70 family.</text>
</comment>
<feature type="domain" description="Exocyst complex subunit Exo70 C-terminal" evidence="5">
    <location>
        <begin position="175"/>
        <end position="469"/>
    </location>
</feature>
<protein>
    <recommendedName>
        <fullName evidence="3">Exocyst subunit Exo70 family protein</fullName>
    </recommendedName>
</protein>
<organism evidence="6">
    <name type="scientific">Oryza glumipatula</name>
    <dbReference type="NCBI Taxonomy" id="40148"/>
    <lineage>
        <taxon>Eukaryota</taxon>
        <taxon>Viridiplantae</taxon>
        <taxon>Streptophyta</taxon>
        <taxon>Embryophyta</taxon>
        <taxon>Tracheophyta</taxon>
        <taxon>Spermatophyta</taxon>
        <taxon>Magnoliopsida</taxon>
        <taxon>Liliopsida</taxon>
        <taxon>Poales</taxon>
        <taxon>Poaceae</taxon>
        <taxon>BOP clade</taxon>
        <taxon>Oryzoideae</taxon>
        <taxon>Oryzeae</taxon>
        <taxon>Oryzinae</taxon>
        <taxon>Oryza</taxon>
    </lineage>
</organism>
<dbReference type="GO" id="GO:0005546">
    <property type="term" value="F:phosphatidylinositol-4,5-bisphosphate binding"/>
    <property type="evidence" value="ECO:0007669"/>
    <property type="project" value="InterPro"/>
</dbReference>
<name>A0A0E0A5X6_9ORYZ</name>
<evidence type="ECO:0000256" key="3">
    <source>
        <dbReference type="RuleBase" id="RU365026"/>
    </source>
</evidence>
<proteinExistence type="inferred from homology"/>
<evidence type="ECO:0000313" key="6">
    <source>
        <dbReference type="EnsemblPlants" id="OGLUM06G05570.1"/>
    </source>
</evidence>
<evidence type="ECO:0000256" key="2">
    <source>
        <dbReference type="ARBA" id="ARBA00022448"/>
    </source>
</evidence>
<dbReference type="eggNOG" id="KOG2344">
    <property type="taxonomic scope" value="Eukaryota"/>
</dbReference>
<feature type="compositionally biased region" description="Low complexity" evidence="4">
    <location>
        <begin position="22"/>
        <end position="47"/>
    </location>
</feature>
<comment type="function">
    <text evidence="3">Component of the exocyst complex.</text>
</comment>
<dbReference type="InterPro" id="IPR016159">
    <property type="entry name" value="Cullin_repeat-like_dom_sf"/>
</dbReference>
<dbReference type="SUPFAM" id="SSF74788">
    <property type="entry name" value="Cullin repeat-like"/>
    <property type="match status" value="1"/>
</dbReference>
<dbReference type="Gene3D" id="1.20.1280.170">
    <property type="entry name" value="Exocyst complex component Exo70"/>
    <property type="match status" value="1"/>
</dbReference>
<reference evidence="6" key="1">
    <citation type="submission" date="2015-04" db="UniProtKB">
        <authorList>
            <consortium name="EnsemblPlants"/>
        </authorList>
    </citation>
    <scope>IDENTIFICATION</scope>
</reference>
<feature type="region of interest" description="Disordered" evidence="4">
    <location>
        <begin position="13"/>
        <end position="47"/>
    </location>
</feature>
<keyword evidence="7" id="KW-1185">Reference proteome</keyword>
<dbReference type="PANTHER" id="PTHR12542:SF24">
    <property type="entry name" value="EXOCYST SUBUNIT EXO70 FAMILY PROTEIN"/>
    <property type="match status" value="1"/>
</dbReference>
<evidence type="ECO:0000256" key="4">
    <source>
        <dbReference type="SAM" id="MobiDB-lite"/>
    </source>
</evidence>
<dbReference type="InterPro" id="IPR046364">
    <property type="entry name" value="Exo70_C"/>
</dbReference>
<dbReference type="Proteomes" id="UP000026961">
    <property type="component" value="Chromosome 6"/>
</dbReference>
<dbReference type="PANTHER" id="PTHR12542">
    <property type="entry name" value="EXOCYST COMPLEX PROTEIN EXO70"/>
    <property type="match status" value="1"/>
</dbReference>
<evidence type="ECO:0000259" key="5">
    <source>
        <dbReference type="Pfam" id="PF03081"/>
    </source>
</evidence>
<dbReference type="STRING" id="40148.A0A0E0A5X6"/>
<dbReference type="HOGENOM" id="CLU_580595_0_0_1"/>
<dbReference type="GO" id="GO:0015031">
    <property type="term" value="P:protein transport"/>
    <property type="evidence" value="ECO:0007669"/>
    <property type="project" value="UniProtKB-KW"/>
</dbReference>
<dbReference type="Pfam" id="PF03081">
    <property type="entry name" value="Exo70_C"/>
    <property type="match status" value="1"/>
</dbReference>
<evidence type="ECO:0000256" key="1">
    <source>
        <dbReference type="ARBA" id="ARBA00006756"/>
    </source>
</evidence>
<accession>A0A0E0A5X6</accession>
<keyword evidence="3" id="KW-0653">Protein transport</keyword>
<dbReference type="InterPro" id="IPR004140">
    <property type="entry name" value="Exo70"/>
</dbReference>
<dbReference type="EnsemblPlants" id="OGLUM06G05570.1">
    <property type="protein sequence ID" value="OGLUM06G05570.1"/>
    <property type="gene ID" value="OGLUM06G05570"/>
</dbReference>
<dbReference type="Gramene" id="OGLUM06G05570.1">
    <property type="protein sequence ID" value="OGLUM06G05570.1"/>
    <property type="gene ID" value="OGLUM06G05570"/>
</dbReference>
<keyword evidence="2 3" id="KW-0813">Transport</keyword>